<dbReference type="InterPro" id="IPR011713">
    <property type="entry name" value="Leu-rich_rpt_3"/>
</dbReference>
<dbReference type="AlphaFoldDB" id="A0A8T2BPS4"/>
<dbReference type="InterPro" id="IPR044974">
    <property type="entry name" value="Disease_R_plants"/>
</dbReference>
<gene>
    <name evidence="10" type="ORF">ISN44_As07g001430</name>
</gene>
<dbReference type="FunFam" id="1.10.8.430:FF:000002">
    <property type="entry name" value="Disease resistance protein (TIR-NBS-LRR class)"/>
    <property type="match status" value="1"/>
</dbReference>
<feature type="compositionally biased region" description="Acidic residues" evidence="8">
    <location>
        <begin position="1008"/>
        <end position="1018"/>
    </location>
</feature>
<dbReference type="FunFam" id="3.80.10.10:FF:000386">
    <property type="entry name" value="Disease resistance protein RPS4"/>
    <property type="match status" value="1"/>
</dbReference>
<dbReference type="PROSITE" id="PS50104">
    <property type="entry name" value="TIR"/>
    <property type="match status" value="1"/>
</dbReference>
<sequence length="1032" mass="117764">MDSSSSSTLGTWRYPVFASFHGPDVRKTFMSHLRKQFNDNAIMMYDDQGIERSQIISPSLMQAIRESRILIVVLSKNYASSRWCLDELVEILKCKEDLGKIVMTIFYDVDPSDVRKQTGEFGSVFRETRACISKEESERWSKALNDVGNIAGEHFLNWNTEANMIEKIARDVLNKLNASPSWDFDGMVGLEAHLREVESLLHLDYVGVKMIGIYGPAGIGKATIARALHSRLSNRFQLTCFVDNLRGSCHHSGLDEYGQKLHLHEQFLLKVLNQNGIKICHLGATKENLSDQKVFIILDDVNNLKQLEALADETTWFGPGSRILITTEDKELLQQHGINNTYHVGFPSNEEALEILCRYSFKKSSPPNGYMELAESVTNLCGYLPLGLRVVGSSLLGKKEDEWIYVMHRLETILGRDIEDILKVGYENLDESDQTLFLHIAVFFNYKDCDLVEAMLIDGNLDVKNWLKILVNRSLIEITNGKIVMHKLLQQVGRQAIHRQEPWKRQILIDSQKICDVFENDTGTSDVSGISSDTTGIIEVCISGRAFKRMRNLRFLRIFKSRVDGNDRVHIPEEMEFPRRLRLLHWEAYPSKSLPPRFHPEYLVELDMKYSKLEKLWDGIEPLTNLKKMDLHGSLDLKELPDLSKATNLETLGLSICKSLVELPSSFSNLHKLKNLGMSYCINLEVIPTKWNLASLESLHMNGCSRLRNFPYISTNIKIFDISETLVKHVPTSVTLWSQLKFFDLHGNGQLKTLPQLPTNITFLGLSNNGFERISCCIKGLQRLTELRLSGCRKLTSLPELPPSLRYLLAQDCESLETIFVPWKTENAHLDFTNCFKLDQQAQRAIIQQQSFGYGSSCLPGSEMPAEFEHRATGNTLTFPLSAFSSFKICLVICLHQQNGEWCDDPRVLCRRIRKGYLYPIEDLACGISRSQTKHLFIFHSDSFDNNIWLEVSKEITFKFSSKYQDFDIFECGVQILTDETFGSNNEGSGDEDGGNDHWDTHESGEASNEEEDDDDNIAEGRSVRQRRWLQI</sequence>
<organism evidence="10 11">
    <name type="scientific">Arabidopsis suecica</name>
    <name type="common">Swedish thale-cress</name>
    <name type="synonym">Cardaminopsis suecica</name>
    <dbReference type="NCBI Taxonomy" id="45249"/>
    <lineage>
        <taxon>Eukaryota</taxon>
        <taxon>Viridiplantae</taxon>
        <taxon>Streptophyta</taxon>
        <taxon>Embryophyta</taxon>
        <taxon>Tracheophyta</taxon>
        <taxon>Spermatophyta</taxon>
        <taxon>Magnoliopsida</taxon>
        <taxon>eudicotyledons</taxon>
        <taxon>Gunneridae</taxon>
        <taxon>Pentapetalae</taxon>
        <taxon>rosids</taxon>
        <taxon>malvids</taxon>
        <taxon>Brassicales</taxon>
        <taxon>Brassicaceae</taxon>
        <taxon>Camelineae</taxon>
        <taxon>Arabidopsis</taxon>
    </lineage>
</organism>
<comment type="caution">
    <text evidence="10">The sequence shown here is derived from an EMBL/GenBank/DDBJ whole genome shotgun (WGS) entry which is preliminary data.</text>
</comment>
<keyword evidence="5" id="KW-0611">Plant defense</keyword>
<evidence type="ECO:0000256" key="8">
    <source>
        <dbReference type="SAM" id="MobiDB-lite"/>
    </source>
</evidence>
<protein>
    <recommendedName>
        <fullName evidence="1">ADP-ribosyl cyclase/cyclic ADP-ribose hydrolase</fullName>
        <ecNumber evidence="1">3.2.2.6</ecNumber>
    </recommendedName>
</protein>
<dbReference type="PANTHER" id="PTHR11017">
    <property type="entry name" value="LEUCINE-RICH REPEAT-CONTAINING PROTEIN"/>
    <property type="match status" value="1"/>
</dbReference>
<name>A0A8T2BPS4_ARASU</name>
<dbReference type="Pfam" id="PF01582">
    <property type="entry name" value="TIR"/>
    <property type="match status" value="1"/>
</dbReference>
<keyword evidence="6" id="KW-0520">NAD</keyword>
<dbReference type="PANTHER" id="PTHR11017:SF418">
    <property type="entry name" value="DISEASE RESISTANCE PROTEIN (TIR-NBS-LRR CLASS) FAMILY-RELATED"/>
    <property type="match status" value="1"/>
</dbReference>
<keyword evidence="4 10" id="KW-0378">Hydrolase</keyword>
<dbReference type="GO" id="GO:0043531">
    <property type="term" value="F:ADP binding"/>
    <property type="evidence" value="ECO:0007669"/>
    <property type="project" value="InterPro"/>
</dbReference>
<evidence type="ECO:0000256" key="5">
    <source>
        <dbReference type="ARBA" id="ARBA00022821"/>
    </source>
</evidence>
<dbReference type="Pfam" id="PF00931">
    <property type="entry name" value="NB-ARC"/>
    <property type="match status" value="1"/>
</dbReference>
<dbReference type="Pfam" id="PF07725">
    <property type="entry name" value="LRR_3"/>
    <property type="match status" value="1"/>
</dbReference>
<dbReference type="Proteomes" id="UP000694251">
    <property type="component" value="Chromosome 7"/>
</dbReference>
<keyword evidence="3" id="KW-0677">Repeat</keyword>
<dbReference type="GO" id="GO:0007165">
    <property type="term" value="P:signal transduction"/>
    <property type="evidence" value="ECO:0007669"/>
    <property type="project" value="InterPro"/>
</dbReference>
<evidence type="ECO:0000256" key="3">
    <source>
        <dbReference type="ARBA" id="ARBA00022737"/>
    </source>
</evidence>
<keyword evidence="11" id="KW-1185">Reference proteome</keyword>
<dbReference type="FunFam" id="3.40.50.300:FF:001002">
    <property type="entry name" value="Disease resistance protein (TIR-NBS-LRR class)"/>
    <property type="match status" value="1"/>
</dbReference>
<dbReference type="InterPro" id="IPR058192">
    <property type="entry name" value="WHD_ROQ1-like"/>
</dbReference>
<dbReference type="Pfam" id="PF23282">
    <property type="entry name" value="WHD_ROQ1"/>
    <property type="match status" value="1"/>
</dbReference>
<dbReference type="SMART" id="SM00255">
    <property type="entry name" value="TIR"/>
    <property type="match status" value="1"/>
</dbReference>
<dbReference type="GO" id="GO:0061809">
    <property type="term" value="F:NAD+ nucleosidase activity, cyclic ADP-ribose generating"/>
    <property type="evidence" value="ECO:0007669"/>
    <property type="project" value="UniProtKB-EC"/>
</dbReference>
<dbReference type="FunFam" id="3.40.50.10140:FF:000007">
    <property type="entry name" value="Disease resistance protein (TIR-NBS-LRR class)"/>
    <property type="match status" value="1"/>
</dbReference>
<dbReference type="GO" id="GO:0006952">
    <property type="term" value="P:defense response"/>
    <property type="evidence" value="ECO:0007669"/>
    <property type="project" value="UniProtKB-KW"/>
</dbReference>
<keyword evidence="2" id="KW-0433">Leucine-rich repeat</keyword>
<evidence type="ECO:0000256" key="1">
    <source>
        <dbReference type="ARBA" id="ARBA00011982"/>
    </source>
</evidence>
<dbReference type="EMBL" id="JAEFBJ010000007">
    <property type="protein sequence ID" value="KAG7587773.1"/>
    <property type="molecule type" value="Genomic_DNA"/>
</dbReference>
<evidence type="ECO:0000259" key="9">
    <source>
        <dbReference type="PROSITE" id="PS50104"/>
    </source>
</evidence>
<evidence type="ECO:0000256" key="4">
    <source>
        <dbReference type="ARBA" id="ARBA00022801"/>
    </source>
</evidence>
<dbReference type="InterPro" id="IPR000157">
    <property type="entry name" value="TIR_dom"/>
</dbReference>
<evidence type="ECO:0000256" key="7">
    <source>
        <dbReference type="ARBA" id="ARBA00047304"/>
    </source>
</evidence>
<dbReference type="EC" id="3.2.2.6" evidence="1"/>
<evidence type="ECO:0000313" key="11">
    <source>
        <dbReference type="Proteomes" id="UP000694251"/>
    </source>
</evidence>
<feature type="compositionally biased region" description="Basic and acidic residues" evidence="8">
    <location>
        <begin position="995"/>
        <end position="1005"/>
    </location>
</feature>
<comment type="catalytic activity">
    <reaction evidence="7">
        <text>NAD(+) + H2O = ADP-D-ribose + nicotinamide + H(+)</text>
        <dbReference type="Rhea" id="RHEA:16301"/>
        <dbReference type="ChEBI" id="CHEBI:15377"/>
        <dbReference type="ChEBI" id="CHEBI:15378"/>
        <dbReference type="ChEBI" id="CHEBI:17154"/>
        <dbReference type="ChEBI" id="CHEBI:57540"/>
        <dbReference type="ChEBI" id="CHEBI:57967"/>
        <dbReference type="EC" id="3.2.2.6"/>
    </reaction>
    <physiologicalReaction direction="left-to-right" evidence="7">
        <dbReference type="Rhea" id="RHEA:16302"/>
    </physiologicalReaction>
</comment>
<reference evidence="10 11" key="1">
    <citation type="submission" date="2020-12" db="EMBL/GenBank/DDBJ databases">
        <title>Concerted genomic and epigenomic changes stabilize Arabidopsis allopolyploids.</title>
        <authorList>
            <person name="Chen Z."/>
        </authorList>
    </citation>
    <scope>NUCLEOTIDE SEQUENCE [LARGE SCALE GENOMIC DNA]</scope>
    <source>
        <strain evidence="10">As9502</strain>
        <tissue evidence="10">Leaf</tissue>
    </source>
</reference>
<accession>A0A8T2BPS4</accession>
<dbReference type="OrthoDB" id="1046668at2759"/>
<evidence type="ECO:0000313" key="10">
    <source>
        <dbReference type="EMBL" id="KAG7587773.1"/>
    </source>
</evidence>
<evidence type="ECO:0000256" key="6">
    <source>
        <dbReference type="ARBA" id="ARBA00023027"/>
    </source>
</evidence>
<dbReference type="InterPro" id="IPR002182">
    <property type="entry name" value="NB-ARC"/>
</dbReference>
<evidence type="ECO:0000256" key="2">
    <source>
        <dbReference type="ARBA" id="ARBA00022614"/>
    </source>
</evidence>
<feature type="domain" description="TIR" evidence="9">
    <location>
        <begin position="12"/>
        <end position="176"/>
    </location>
</feature>
<proteinExistence type="predicted"/>
<feature type="region of interest" description="Disordered" evidence="8">
    <location>
        <begin position="981"/>
        <end position="1032"/>
    </location>
</feature>